<evidence type="ECO:0000313" key="4">
    <source>
        <dbReference type="Proteomes" id="UP000199076"/>
    </source>
</evidence>
<organism evidence="3 4">
    <name type="scientific">Halorientalis regularis</name>
    <dbReference type="NCBI Taxonomy" id="660518"/>
    <lineage>
        <taxon>Archaea</taxon>
        <taxon>Methanobacteriati</taxon>
        <taxon>Methanobacteriota</taxon>
        <taxon>Stenosarchaea group</taxon>
        <taxon>Halobacteria</taxon>
        <taxon>Halobacteriales</taxon>
        <taxon>Haloarculaceae</taxon>
        <taxon>Halorientalis</taxon>
    </lineage>
</organism>
<feature type="domain" description="Actinobacteria/chloroflexi VLRF1 release factor" evidence="2">
    <location>
        <begin position="177"/>
        <end position="293"/>
    </location>
</feature>
<evidence type="ECO:0000256" key="1">
    <source>
        <dbReference type="SAM" id="Coils"/>
    </source>
</evidence>
<dbReference type="AlphaFoldDB" id="A0A1G7HZ09"/>
<gene>
    <name evidence="3" type="ORF">SAMN05216218_103217</name>
</gene>
<keyword evidence="4" id="KW-1185">Reference proteome</keyword>
<evidence type="ECO:0000259" key="2">
    <source>
        <dbReference type="Pfam" id="PF18859"/>
    </source>
</evidence>
<name>A0A1G7HZ09_9EURY</name>
<feature type="coiled-coil region" evidence="1">
    <location>
        <begin position="8"/>
        <end position="70"/>
    </location>
</feature>
<sequence>MLDELLGRADLKERIAELEEDKRHLERQLEAEQERRADAASARQEAQQRANRLEDRIADLEGTVDRLQDEEASLDYRRREQLRDERLTAVLDRLESVDTGPEGALTAYVADDTPDAVRDGFGKRATLVSEATPCLAVTDDAGLVSATLSVPAPPDPFAEWGDGFQFDRTWFEPDAQFTLALIRSDLFAMGEYDGRERTAFHGFDSDLKSQHSKGGFSQARFERLRDEQIDSHVDRCLEALDERTTDPLYVVGERTVLTEFSSVADVTATVDATGDPEPALNDAFRDFWTVQLRAI</sequence>
<dbReference type="RefSeq" id="WP_092688993.1">
    <property type="nucleotide sequence ID" value="NZ_FNBK01000003.1"/>
</dbReference>
<dbReference type="STRING" id="660518.SAMN05216218_103217"/>
<proteinExistence type="predicted"/>
<keyword evidence="1" id="KW-0175">Coiled coil</keyword>
<evidence type="ECO:0000313" key="3">
    <source>
        <dbReference type="EMBL" id="SDF05751.1"/>
    </source>
</evidence>
<protein>
    <recommendedName>
        <fullName evidence="2">Actinobacteria/chloroflexi VLRF1 release factor domain-containing protein</fullName>
    </recommendedName>
</protein>
<dbReference type="OrthoDB" id="124486at2157"/>
<dbReference type="Proteomes" id="UP000199076">
    <property type="component" value="Unassembled WGS sequence"/>
</dbReference>
<dbReference type="Gene3D" id="3.30.420.60">
    <property type="entry name" value="eRF1 domain 2"/>
    <property type="match status" value="1"/>
</dbReference>
<dbReference type="InterPro" id="IPR042226">
    <property type="entry name" value="eFR1_2_sf"/>
</dbReference>
<reference evidence="4" key="1">
    <citation type="submission" date="2016-10" db="EMBL/GenBank/DDBJ databases">
        <authorList>
            <person name="Varghese N."/>
            <person name="Submissions S."/>
        </authorList>
    </citation>
    <scope>NUCLEOTIDE SEQUENCE [LARGE SCALE GENOMIC DNA]</scope>
    <source>
        <strain evidence="4">IBRC-M 10760</strain>
    </source>
</reference>
<accession>A0A1G7HZ09</accession>
<dbReference type="SUPFAM" id="SSF53137">
    <property type="entry name" value="Translational machinery components"/>
    <property type="match status" value="1"/>
</dbReference>
<dbReference type="EMBL" id="FNBK01000003">
    <property type="protein sequence ID" value="SDF05751.1"/>
    <property type="molecule type" value="Genomic_DNA"/>
</dbReference>
<dbReference type="InterPro" id="IPR040783">
    <property type="entry name" value="VLRF1"/>
</dbReference>
<dbReference type="Pfam" id="PF18859">
    <property type="entry name" value="acVLRF1"/>
    <property type="match status" value="1"/>
</dbReference>